<sequence length="178" mass="19160">MIRRTHTPTTPARSFRTVGIVFAGLGAFAILVPAAATVIVEQLVAWLMLFWGIAGLLFARSFRAFSEWKIVAAGFAVVALIGLFFVVYPGTGAAFMTAILIAVFLMEGILSILLGLRMSGQVTHWQWIVASGACSFILGAVILSQWPQTANWVVGFLVGLNFLSTGIAMLLVSRAARR</sequence>
<feature type="transmembrane region" description="Helical" evidence="1">
    <location>
        <begin position="20"/>
        <end position="39"/>
    </location>
</feature>
<dbReference type="GeneID" id="68871332"/>
<protein>
    <recommendedName>
        <fullName evidence="4">Acid-resistance membrane protein</fullName>
    </recommendedName>
</protein>
<dbReference type="Pfam" id="PF03729">
    <property type="entry name" value="DUF308"/>
    <property type="match status" value="2"/>
</dbReference>
<feature type="transmembrane region" description="Helical" evidence="1">
    <location>
        <begin position="94"/>
        <end position="115"/>
    </location>
</feature>
<feature type="transmembrane region" description="Helical" evidence="1">
    <location>
        <begin position="45"/>
        <end position="63"/>
    </location>
</feature>
<proteinExistence type="predicted"/>
<evidence type="ECO:0000256" key="1">
    <source>
        <dbReference type="SAM" id="Phobius"/>
    </source>
</evidence>
<reference evidence="2 3" key="1">
    <citation type="submission" date="2014-01" db="EMBL/GenBank/DDBJ databases">
        <title>Sulfitobacter sp. H3 (MCCC 1A00686) Genome Sequencing.</title>
        <authorList>
            <person name="Lai Q."/>
            <person name="Hong Z."/>
        </authorList>
    </citation>
    <scope>NUCLEOTIDE SEQUENCE [LARGE SCALE GENOMIC DNA]</scope>
    <source>
        <strain evidence="2 3">H3</strain>
    </source>
</reference>
<keyword evidence="3" id="KW-1185">Reference proteome</keyword>
<dbReference type="AlphaFoldDB" id="A0A073J0L5"/>
<keyword evidence="1" id="KW-0812">Transmembrane</keyword>
<name>A0A073J0L5_9RHOB</name>
<evidence type="ECO:0008006" key="4">
    <source>
        <dbReference type="Google" id="ProtNLM"/>
    </source>
</evidence>
<keyword evidence="1" id="KW-1133">Transmembrane helix</keyword>
<dbReference type="PANTHER" id="PTHR34989:SF1">
    <property type="entry name" value="PROTEIN HDED"/>
    <property type="match status" value="1"/>
</dbReference>
<organism evidence="2 3">
    <name type="scientific">Pseudosulfitobacter pseudonitzschiae</name>
    <dbReference type="NCBI Taxonomy" id="1402135"/>
    <lineage>
        <taxon>Bacteria</taxon>
        <taxon>Pseudomonadati</taxon>
        <taxon>Pseudomonadota</taxon>
        <taxon>Alphaproteobacteria</taxon>
        <taxon>Rhodobacterales</taxon>
        <taxon>Roseobacteraceae</taxon>
        <taxon>Pseudosulfitobacter</taxon>
    </lineage>
</organism>
<feature type="transmembrane region" description="Helical" evidence="1">
    <location>
        <begin position="127"/>
        <end position="146"/>
    </location>
</feature>
<feature type="transmembrane region" description="Helical" evidence="1">
    <location>
        <begin position="70"/>
        <end position="88"/>
    </location>
</feature>
<dbReference type="EMBL" id="JAMD01000006">
    <property type="protein sequence ID" value="KEJ95400.1"/>
    <property type="molecule type" value="Genomic_DNA"/>
</dbReference>
<dbReference type="RefSeq" id="WP_037926509.1">
    <property type="nucleotide sequence ID" value="NZ_CP054599.1"/>
</dbReference>
<feature type="transmembrane region" description="Helical" evidence="1">
    <location>
        <begin position="152"/>
        <end position="172"/>
    </location>
</feature>
<comment type="caution">
    <text evidence="2">The sequence shown here is derived from an EMBL/GenBank/DDBJ whole genome shotgun (WGS) entry which is preliminary data.</text>
</comment>
<dbReference type="Proteomes" id="UP000027746">
    <property type="component" value="Unassembled WGS sequence"/>
</dbReference>
<dbReference type="GO" id="GO:0005886">
    <property type="term" value="C:plasma membrane"/>
    <property type="evidence" value="ECO:0007669"/>
    <property type="project" value="TreeGrafter"/>
</dbReference>
<dbReference type="InterPro" id="IPR052712">
    <property type="entry name" value="Acid_resist_chaperone_HdeD"/>
</dbReference>
<keyword evidence="1" id="KW-0472">Membrane</keyword>
<accession>A0A073J0L5</accession>
<gene>
    <name evidence="2" type="ORF">SUH3_20650</name>
</gene>
<evidence type="ECO:0000313" key="2">
    <source>
        <dbReference type="EMBL" id="KEJ95400.1"/>
    </source>
</evidence>
<evidence type="ECO:0000313" key="3">
    <source>
        <dbReference type="Proteomes" id="UP000027746"/>
    </source>
</evidence>
<dbReference type="OrthoDB" id="21979at2"/>
<dbReference type="InterPro" id="IPR005325">
    <property type="entry name" value="DUF308_memb"/>
</dbReference>
<dbReference type="PANTHER" id="PTHR34989">
    <property type="entry name" value="PROTEIN HDED"/>
    <property type="match status" value="1"/>
</dbReference>